<evidence type="ECO:0000313" key="2">
    <source>
        <dbReference type="EMBL" id="CBZ29136.1"/>
    </source>
</evidence>
<dbReference type="PROSITE" id="PS50004">
    <property type="entry name" value="C2"/>
    <property type="match status" value="1"/>
</dbReference>
<dbReference type="CDD" id="cd00030">
    <property type="entry name" value="C2"/>
    <property type="match status" value="1"/>
</dbReference>
<proteinExistence type="predicted"/>
<dbReference type="PhylomeDB" id="E9B1N0"/>
<evidence type="ECO:0000313" key="3">
    <source>
        <dbReference type="Proteomes" id="UP000007259"/>
    </source>
</evidence>
<accession>E9B1N0</accession>
<dbReference type="EMBL" id="FR799583">
    <property type="protein sequence ID" value="CBZ29136.1"/>
    <property type="molecule type" value="Genomic_DNA"/>
</dbReference>
<dbReference type="SMART" id="SM00239">
    <property type="entry name" value="C2"/>
    <property type="match status" value="1"/>
</dbReference>
<dbReference type="RefSeq" id="XP_003877601.1">
    <property type="nucleotide sequence ID" value="XM_003877552.1"/>
</dbReference>
<keyword evidence="3" id="KW-1185">Reference proteome</keyword>
<dbReference type="Pfam" id="PF00168">
    <property type="entry name" value="C2"/>
    <property type="match status" value="1"/>
</dbReference>
<dbReference type="PANTHER" id="PTHR47052">
    <property type="entry name" value="CONSERVED SERINE PROLINE-RICH PROTEIN (AFU_ORTHOLOGUE AFUA_2G01790)"/>
    <property type="match status" value="1"/>
</dbReference>
<feature type="domain" description="C2" evidence="1">
    <location>
        <begin position="1"/>
        <end position="105"/>
    </location>
</feature>
<dbReference type="KEGG" id="lmi:LMXM_30_0780"/>
<dbReference type="OMA" id="QIVFELW"/>
<protein>
    <submittedName>
        <fullName evidence="2">C2 domain protein</fullName>
    </submittedName>
</protein>
<dbReference type="InterPro" id="IPR035892">
    <property type="entry name" value="C2_domain_sf"/>
</dbReference>
<dbReference type="PANTHER" id="PTHR47052:SF3">
    <property type="entry name" value="INGRESSION PROTEIN 1"/>
    <property type="match status" value="1"/>
</dbReference>
<gene>
    <name evidence="2" type="ORF">LMXM_30_0780</name>
</gene>
<name>E9B1N0_LEIMU</name>
<sequence>MGRLEVRICGARNIGDTRRAGIPDPYVKAVMGDRKKTRRKYTTKVVGSSLHPVWNEVVKFPVADEDSEQIIFELWNNNVIVDDLMGVYSLSVNSLTRGVVSDMWVTLKGTGLSSAELHLQVLAVDFGADPQPSSMLVRSIEECKAAAATKPVMAAAEIQKATCADDFDSVQNPSFSGPAMGILLQAPVAPPPQPLLPSIYNQQPAYVQQAKPYPLQPAPPVMYLQPPTLPPQVVYQHHAQPPHQPTYYQQAPPQGSYYRAPQQPYQYMYGPSPI</sequence>
<dbReference type="GeneID" id="13451843"/>
<organism evidence="2 3">
    <name type="scientific">Leishmania mexicana (strain MHOM/GT/2001/U1103)</name>
    <dbReference type="NCBI Taxonomy" id="929439"/>
    <lineage>
        <taxon>Eukaryota</taxon>
        <taxon>Discoba</taxon>
        <taxon>Euglenozoa</taxon>
        <taxon>Kinetoplastea</taxon>
        <taxon>Metakinetoplastina</taxon>
        <taxon>Trypanosomatida</taxon>
        <taxon>Trypanosomatidae</taxon>
        <taxon>Leishmaniinae</taxon>
        <taxon>Leishmania</taxon>
    </lineage>
</organism>
<dbReference type="InterPro" id="IPR000008">
    <property type="entry name" value="C2_dom"/>
</dbReference>
<dbReference type="Gene3D" id="2.60.40.150">
    <property type="entry name" value="C2 domain"/>
    <property type="match status" value="1"/>
</dbReference>
<reference evidence="2 3" key="1">
    <citation type="journal article" date="2011" name="Genome Res.">
        <title>Chromosome and gene copy number variation allow major structural change between species and strains of Leishmania.</title>
        <authorList>
            <person name="Rogers M.B."/>
            <person name="Hilley J.D."/>
            <person name="Dickens N.J."/>
            <person name="Wilkes J."/>
            <person name="Bates P.A."/>
            <person name="Depledge D.P."/>
            <person name="Harris D."/>
            <person name="Her Y."/>
            <person name="Herzyk P."/>
            <person name="Imamura H."/>
            <person name="Otto T.D."/>
            <person name="Sanders M."/>
            <person name="Seeger K."/>
            <person name="Dujardin J.C."/>
            <person name="Berriman M."/>
            <person name="Smith D.F."/>
            <person name="Hertz-Fowler C."/>
            <person name="Mottram J.C."/>
        </authorList>
    </citation>
    <scope>NUCLEOTIDE SEQUENCE [LARGE SCALE GENOMIC DNA]</scope>
    <source>
        <strain evidence="2 3">MHOM/GT/2001/U1103</strain>
    </source>
</reference>
<dbReference type="AlphaFoldDB" id="E9B1N0"/>
<dbReference type="VEuPathDB" id="TriTrypDB:LmxM.30.0780"/>
<dbReference type="SUPFAM" id="SSF49562">
    <property type="entry name" value="C2 domain (Calcium/lipid-binding domain, CaLB)"/>
    <property type="match status" value="1"/>
</dbReference>
<evidence type="ECO:0000259" key="1">
    <source>
        <dbReference type="PROSITE" id="PS50004"/>
    </source>
</evidence>
<dbReference type="OrthoDB" id="63267at2759"/>
<dbReference type="Proteomes" id="UP000007259">
    <property type="component" value="Chromosome 30"/>
</dbReference>
<dbReference type="InterPro" id="IPR052981">
    <property type="entry name" value="Ingression_C2_domain"/>
</dbReference>